<name>A0AAD1X6P8_EUPCR</name>
<feature type="region of interest" description="Disordered" evidence="2">
    <location>
        <begin position="518"/>
        <end position="549"/>
    </location>
</feature>
<feature type="compositionally biased region" description="Basic and acidic residues" evidence="2">
    <location>
        <begin position="603"/>
        <end position="612"/>
    </location>
</feature>
<dbReference type="AlphaFoldDB" id="A0AAD1X6P8"/>
<keyword evidence="4" id="KW-1185">Reference proteome</keyword>
<reference evidence="3" key="1">
    <citation type="submission" date="2023-07" db="EMBL/GenBank/DDBJ databases">
        <authorList>
            <consortium name="AG Swart"/>
            <person name="Singh M."/>
            <person name="Singh A."/>
            <person name="Seah K."/>
            <person name="Emmerich C."/>
        </authorList>
    </citation>
    <scope>NUCLEOTIDE SEQUENCE</scope>
    <source>
        <strain evidence="3">DP1</strain>
    </source>
</reference>
<gene>
    <name evidence="3" type="ORF">ECRASSUSDP1_LOCUS2164</name>
</gene>
<protein>
    <submittedName>
        <fullName evidence="3">Uncharacterized protein</fullName>
    </submittedName>
</protein>
<feature type="region of interest" description="Disordered" evidence="2">
    <location>
        <begin position="592"/>
        <end position="631"/>
    </location>
</feature>
<keyword evidence="1" id="KW-0175">Coiled coil</keyword>
<feature type="compositionally biased region" description="Basic and acidic residues" evidence="2">
    <location>
        <begin position="518"/>
        <end position="527"/>
    </location>
</feature>
<evidence type="ECO:0000256" key="1">
    <source>
        <dbReference type="SAM" id="Coils"/>
    </source>
</evidence>
<comment type="caution">
    <text evidence="3">The sequence shown here is derived from an EMBL/GenBank/DDBJ whole genome shotgun (WGS) entry which is preliminary data.</text>
</comment>
<organism evidence="3 4">
    <name type="scientific">Euplotes crassus</name>
    <dbReference type="NCBI Taxonomy" id="5936"/>
    <lineage>
        <taxon>Eukaryota</taxon>
        <taxon>Sar</taxon>
        <taxon>Alveolata</taxon>
        <taxon>Ciliophora</taxon>
        <taxon>Intramacronucleata</taxon>
        <taxon>Spirotrichea</taxon>
        <taxon>Hypotrichia</taxon>
        <taxon>Euplotida</taxon>
        <taxon>Euplotidae</taxon>
        <taxon>Moneuplotes</taxon>
    </lineage>
</organism>
<proteinExistence type="predicted"/>
<evidence type="ECO:0000313" key="4">
    <source>
        <dbReference type="Proteomes" id="UP001295684"/>
    </source>
</evidence>
<evidence type="ECO:0000313" key="3">
    <source>
        <dbReference type="EMBL" id="CAI2360857.1"/>
    </source>
</evidence>
<feature type="region of interest" description="Disordered" evidence="2">
    <location>
        <begin position="1"/>
        <end position="25"/>
    </location>
</feature>
<evidence type="ECO:0000256" key="2">
    <source>
        <dbReference type="SAM" id="MobiDB-lite"/>
    </source>
</evidence>
<feature type="coiled-coil region" evidence="1">
    <location>
        <begin position="352"/>
        <end position="435"/>
    </location>
</feature>
<feature type="compositionally biased region" description="Polar residues" evidence="2">
    <location>
        <begin position="106"/>
        <end position="121"/>
    </location>
</feature>
<accession>A0AAD1X6P8</accession>
<dbReference type="Proteomes" id="UP001295684">
    <property type="component" value="Unassembled WGS sequence"/>
</dbReference>
<feature type="region of interest" description="Disordered" evidence="2">
    <location>
        <begin position="37"/>
        <end position="142"/>
    </location>
</feature>
<dbReference type="EMBL" id="CAMPGE010002051">
    <property type="protein sequence ID" value="CAI2360857.1"/>
    <property type="molecule type" value="Genomic_DNA"/>
</dbReference>
<feature type="coiled-coil region" evidence="1">
    <location>
        <begin position="185"/>
        <end position="268"/>
    </location>
</feature>
<sequence>MQARGTNNLEEPEDATPGARSAKEIVEQQLLEKYDKKAQTMRKKVKKSADKRFQDNLISDTQSPKKRKPTENTYASIMSNRRAMKKESPAKPRSTSVVKEERKNSNTKLTQFLSPGPQNTFKVDLDSSSDSSVPQSNKKKEIQRYQIDDTLQNQETPSDHEKWEQKLRLTVEKYENMLCSVNQGFRDLILTNENLELQLQHARQLLKTPNESNQSVEAIKQAFMKQQMEYDRAQERFQIESERHQEEKEELLQKLHASSLRVSQLEREISYQENLNHSLDAMKNYNSQENIYKTENTTLRIKVDELISKINEIDRNSKLKDESLTTLASELETCKDLLNDYEISDSQYKRDVINLAQDKEDLQNQFQEYQRTIKTLEASNTQTKDRLLALQRENELLQTSITQTKQDERRLLEELSRYKSQLNSVQERCKSFEMDTFRQEKTLKCLSDENLRLKRLLQDSGDDSEESKMILHKEMELQQLKQRQMVRRASKGRSIERIPCDLYSAMSYPHSSPEEKIYATRDTRSSAHESSSSKYIPPAQPGLGATPFTEPAAEIGKFQNTSHHTLSDDPFWKNRDTVQQETNVKRITVMNNFIQNSPKRGKNKQEKLDPSKMEPAGKLSLNKRLSAQFTG</sequence>